<keyword evidence="2 6" id="KW-0560">Oxidoreductase</keyword>
<dbReference type="SUPFAM" id="SSF55068">
    <property type="entry name" value="Peptide methionine sulfoxide reductase"/>
    <property type="match status" value="1"/>
</dbReference>
<evidence type="ECO:0000256" key="4">
    <source>
        <dbReference type="ARBA" id="ARBA00048782"/>
    </source>
</evidence>
<evidence type="ECO:0000313" key="6">
    <source>
        <dbReference type="EMBL" id="MFD2916532.1"/>
    </source>
</evidence>
<evidence type="ECO:0000259" key="5">
    <source>
        <dbReference type="Pfam" id="PF01625"/>
    </source>
</evidence>
<dbReference type="InterPro" id="IPR036509">
    <property type="entry name" value="Met_Sox_Rdtase_MsrA_sf"/>
</dbReference>
<comment type="caution">
    <text evidence="6">The sequence shown here is derived from an EMBL/GenBank/DDBJ whole genome shotgun (WGS) entry which is preliminary data.</text>
</comment>
<keyword evidence="7" id="KW-1185">Reference proteome</keyword>
<evidence type="ECO:0000313" key="7">
    <source>
        <dbReference type="Proteomes" id="UP001597548"/>
    </source>
</evidence>
<comment type="catalytic activity">
    <reaction evidence="4">
        <text>[thioredoxin]-disulfide + L-methionine + H2O = L-methionine (S)-S-oxide + [thioredoxin]-dithiol</text>
        <dbReference type="Rhea" id="RHEA:19993"/>
        <dbReference type="Rhea" id="RHEA-COMP:10698"/>
        <dbReference type="Rhea" id="RHEA-COMP:10700"/>
        <dbReference type="ChEBI" id="CHEBI:15377"/>
        <dbReference type="ChEBI" id="CHEBI:29950"/>
        <dbReference type="ChEBI" id="CHEBI:50058"/>
        <dbReference type="ChEBI" id="CHEBI:57844"/>
        <dbReference type="ChEBI" id="CHEBI:58772"/>
        <dbReference type="EC" id="1.8.4.11"/>
    </reaction>
</comment>
<organism evidence="6 7">
    <name type="scientific">Psychroserpens luteus</name>
    <dbReference type="NCBI Taxonomy" id="1434066"/>
    <lineage>
        <taxon>Bacteria</taxon>
        <taxon>Pseudomonadati</taxon>
        <taxon>Bacteroidota</taxon>
        <taxon>Flavobacteriia</taxon>
        <taxon>Flavobacteriales</taxon>
        <taxon>Flavobacteriaceae</taxon>
        <taxon>Psychroserpens</taxon>
    </lineage>
</organism>
<dbReference type="Gene3D" id="3.30.1060.10">
    <property type="entry name" value="Peptide methionine sulphoxide reductase MsrA"/>
    <property type="match status" value="1"/>
</dbReference>
<name>A0ABW5ZXR5_9FLAO</name>
<feature type="domain" description="Peptide methionine sulphoxide reductase MsrA" evidence="5">
    <location>
        <begin position="7"/>
        <end position="142"/>
    </location>
</feature>
<proteinExistence type="predicted"/>
<comment type="catalytic activity">
    <reaction evidence="3">
        <text>L-methionyl-[protein] + [thioredoxin]-disulfide + H2O = L-methionyl-(S)-S-oxide-[protein] + [thioredoxin]-dithiol</text>
        <dbReference type="Rhea" id="RHEA:14217"/>
        <dbReference type="Rhea" id="RHEA-COMP:10698"/>
        <dbReference type="Rhea" id="RHEA-COMP:10700"/>
        <dbReference type="Rhea" id="RHEA-COMP:12313"/>
        <dbReference type="Rhea" id="RHEA-COMP:12315"/>
        <dbReference type="ChEBI" id="CHEBI:15377"/>
        <dbReference type="ChEBI" id="CHEBI:16044"/>
        <dbReference type="ChEBI" id="CHEBI:29950"/>
        <dbReference type="ChEBI" id="CHEBI:44120"/>
        <dbReference type="ChEBI" id="CHEBI:50058"/>
        <dbReference type="EC" id="1.8.4.11"/>
    </reaction>
</comment>
<dbReference type="Proteomes" id="UP001597548">
    <property type="component" value="Unassembled WGS sequence"/>
</dbReference>
<dbReference type="EC" id="1.8.4.11" evidence="1"/>
<dbReference type="EMBL" id="JBHUOS010000010">
    <property type="protein sequence ID" value="MFD2916532.1"/>
    <property type="molecule type" value="Genomic_DNA"/>
</dbReference>
<dbReference type="PANTHER" id="PTHR43774:SF1">
    <property type="entry name" value="PEPTIDE METHIONINE SULFOXIDE REDUCTASE MSRA 2"/>
    <property type="match status" value="1"/>
</dbReference>
<dbReference type="Pfam" id="PF01625">
    <property type="entry name" value="PMSR"/>
    <property type="match status" value="1"/>
</dbReference>
<dbReference type="InterPro" id="IPR002569">
    <property type="entry name" value="Met_Sox_Rdtase_MsrA_dom"/>
</dbReference>
<evidence type="ECO:0000256" key="2">
    <source>
        <dbReference type="ARBA" id="ARBA00023002"/>
    </source>
</evidence>
<protein>
    <recommendedName>
        <fullName evidence="1">peptide-methionine (S)-S-oxide reductase</fullName>
        <ecNumber evidence="1">1.8.4.11</ecNumber>
    </recommendedName>
</protein>
<gene>
    <name evidence="6" type="ORF">ACFS29_12830</name>
</gene>
<dbReference type="PANTHER" id="PTHR43774">
    <property type="entry name" value="PEPTIDE METHIONINE SULFOXIDE REDUCTASE"/>
    <property type="match status" value="1"/>
</dbReference>
<sequence>MTNLEKIGFGGGCHWCTEAVFQSLKGVMSVEQGYIASIDENSSFSEGVCVNYNPITVNVQLLIEVHLLTHKSTVNHSMRDKYRSAIYTFSEEQKLNAENILEVLNEKYQNKLVTLVLNFGEFKASREEITNYYYNNPEKPFCETFINPKLRLLLENYSAYIDHEKLNHLKVESLLQ</sequence>
<reference evidence="7" key="1">
    <citation type="journal article" date="2019" name="Int. J. Syst. Evol. Microbiol.">
        <title>The Global Catalogue of Microorganisms (GCM) 10K type strain sequencing project: providing services to taxonomists for standard genome sequencing and annotation.</title>
        <authorList>
            <consortium name="The Broad Institute Genomics Platform"/>
            <consortium name="The Broad Institute Genome Sequencing Center for Infectious Disease"/>
            <person name="Wu L."/>
            <person name="Ma J."/>
        </authorList>
    </citation>
    <scope>NUCLEOTIDE SEQUENCE [LARGE SCALE GENOMIC DNA]</scope>
    <source>
        <strain evidence="7">KCTC 32514</strain>
    </source>
</reference>
<dbReference type="RefSeq" id="WP_194506603.1">
    <property type="nucleotide sequence ID" value="NZ_JADILU010000001.1"/>
</dbReference>
<accession>A0ABW5ZXR5</accession>
<evidence type="ECO:0000256" key="1">
    <source>
        <dbReference type="ARBA" id="ARBA00012502"/>
    </source>
</evidence>
<dbReference type="GO" id="GO:0008113">
    <property type="term" value="F:peptide-methionine (S)-S-oxide reductase activity"/>
    <property type="evidence" value="ECO:0007669"/>
    <property type="project" value="UniProtKB-EC"/>
</dbReference>
<evidence type="ECO:0000256" key="3">
    <source>
        <dbReference type="ARBA" id="ARBA00047806"/>
    </source>
</evidence>